<keyword evidence="2" id="KW-0808">Transferase</keyword>
<dbReference type="PANTHER" id="PTHR37418">
    <property type="entry name" value="3-KETO-5-AMINOHEXANOATE CLEAVAGE ENZYME-RELATED"/>
    <property type="match status" value="1"/>
</dbReference>
<dbReference type="EMBL" id="FQXB01000001">
    <property type="protein sequence ID" value="SHG94287.1"/>
    <property type="molecule type" value="Genomic_DNA"/>
</dbReference>
<dbReference type="RefSeq" id="WP_242649014.1">
    <property type="nucleotide sequence ID" value="NZ_FQXB01000001.1"/>
</dbReference>
<dbReference type="InterPro" id="IPR008567">
    <property type="entry name" value="BKACE"/>
</dbReference>
<keyword evidence="4" id="KW-0862">Zinc</keyword>
<dbReference type="Gene3D" id="3.20.20.70">
    <property type="entry name" value="Aldolase class I"/>
    <property type="match status" value="1"/>
</dbReference>
<evidence type="ECO:0000256" key="4">
    <source>
        <dbReference type="ARBA" id="ARBA00022833"/>
    </source>
</evidence>
<dbReference type="PANTHER" id="PTHR37418:SF2">
    <property type="entry name" value="3-KETO-5-AMINOHEXANOATE CLEAVAGE ENZYME"/>
    <property type="match status" value="1"/>
</dbReference>
<proteinExistence type="predicted"/>
<evidence type="ECO:0000313" key="5">
    <source>
        <dbReference type="EMBL" id="SHG94287.1"/>
    </source>
</evidence>
<accession>A0A1M5NXS5</accession>
<dbReference type="Pfam" id="PF05853">
    <property type="entry name" value="BKACE"/>
    <property type="match status" value="1"/>
</dbReference>
<name>A0A1M5NXS5_9RHOB</name>
<keyword evidence="6" id="KW-1185">Reference proteome</keyword>
<gene>
    <name evidence="5" type="ORF">SAMN05444003_1651</name>
</gene>
<dbReference type="AlphaFoldDB" id="A0A1M5NXS5"/>
<evidence type="ECO:0000256" key="2">
    <source>
        <dbReference type="ARBA" id="ARBA00022679"/>
    </source>
</evidence>
<sequence length="257" mass="28793">MKSLPRIMVAPNGARFNKRDHPALPITIAETVECAIACNAVGADGLHAHIRDEQGNHLLDRYVYAELIRELETMVPEMKVQITTEAVDRYSPDFQMEIALGSGAKMVSVSIRELSTATPEATSEFYLECEAKDIAIQHILYDTNDCALLQQRLPHKLFSSSSLQLLFVLGRYSESKEASPSELKPFLRWLSTAQLSPDWAVCAFGKKETECLMESKRHGGKCRIGFENSFFLRSGEVAEFNAEKVEDFRCAIDEAIL</sequence>
<evidence type="ECO:0000256" key="1">
    <source>
        <dbReference type="ARBA" id="ARBA00001947"/>
    </source>
</evidence>
<comment type="cofactor">
    <cofactor evidence="1">
        <name>Zn(2+)</name>
        <dbReference type="ChEBI" id="CHEBI:29105"/>
    </cofactor>
</comment>
<evidence type="ECO:0000313" key="6">
    <source>
        <dbReference type="Proteomes" id="UP000184074"/>
    </source>
</evidence>
<organism evidence="5 6">
    <name type="scientific">Cognatiyoonia sediminum</name>
    <dbReference type="NCBI Taxonomy" id="1508389"/>
    <lineage>
        <taxon>Bacteria</taxon>
        <taxon>Pseudomonadati</taxon>
        <taxon>Pseudomonadota</taxon>
        <taxon>Alphaproteobacteria</taxon>
        <taxon>Rhodobacterales</taxon>
        <taxon>Paracoccaceae</taxon>
        <taxon>Cognatiyoonia</taxon>
    </lineage>
</organism>
<reference evidence="5 6" key="1">
    <citation type="submission" date="2016-11" db="EMBL/GenBank/DDBJ databases">
        <authorList>
            <person name="Jaros S."/>
            <person name="Januszkiewicz K."/>
            <person name="Wedrychowicz H."/>
        </authorList>
    </citation>
    <scope>NUCLEOTIDE SEQUENCE [LARGE SCALE GENOMIC DNA]</scope>
    <source>
        <strain evidence="5 6">DSM 28715</strain>
    </source>
</reference>
<dbReference type="InterPro" id="IPR013785">
    <property type="entry name" value="Aldolase_TIM"/>
</dbReference>
<evidence type="ECO:0000256" key="3">
    <source>
        <dbReference type="ARBA" id="ARBA00022723"/>
    </source>
</evidence>
<dbReference type="Proteomes" id="UP000184074">
    <property type="component" value="Unassembled WGS sequence"/>
</dbReference>
<keyword evidence="3" id="KW-0479">Metal-binding</keyword>
<dbReference type="GO" id="GO:0046872">
    <property type="term" value="F:metal ion binding"/>
    <property type="evidence" value="ECO:0007669"/>
    <property type="project" value="UniProtKB-KW"/>
</dbReference>
<protein>
    <submittedName>
        <fullName evidence="5">Uncharacterized conserved protein, DUF849 family</fullName>
    </submittedName>
</protein>
<dbReference type="GO" id="GO:0043720">
    <property type="term" value="F:3-keto-5-aminohexanoate cleavage activity"/>
    <property type="evidence" value="ECO:0007669"/>
    <property type="project" value="InterPro"/>
</dbReference>
<dbReference type="STRING" id="1508389.SAMN05444003_1651"/>